<dbReference type="Proteomes" id="UP000460221">
    <property type="component" value="Unassembled WGS sequence"/>
</dbReference>
<evidence type="ECO:0000313" key="3">
    <source>
        <dbReference type="Proteomes" id="UP000460221"/>
    </source>
</evidence>
<dbReference type="EMBL" id="WLYK01000008">
    <property type="protein sequence ID" value="MTD15862.1"/>
    <property type="molecule type" value="Genomic_DNA"/>
</dbReference>
<evidence type="ECO:0000259" key="1">
    <source>
        <dbReference type="PROSITE" id="PS51819"/>
    </source>
</evidence>
<feature type="domain" description="VOC" evidence="1">
    <location>
        <begin position="138"/>
        <end position="254"/>
    </location>
</feature>
<name>A0A7K1FNX4_9ACTN</name>
<sequence length="265" mass="27954">MTILDAPLPPGTPCWVDLFTSDEAASRAFYSELLGWEILPGRPDFGGYALAQIGGHNVAGIMPNSEGGPDVWSTYIAVTDAEATTAAATAAGATVLAPPLAVGPLGTMAVLFDPIGGAFGLWQPAEHTGFQLVDVPGAVAWDEYHSKDFATSRAFYGDLFGWTYRVMSDTDDFRYITAEVDGNPVGGMMDSAGFLPEQVPSHWAVYFTVEDADAAQATAVRLGATVLRPAEDSPFGRIVDLVDPTGAAFKLHSQTLSDGTKVFNG</sequence>
<feature type="domain" description="VOC" evidence="1">
    <location>
        <begin position="12"/>
        <end position="124"/>
    </location>
</feature>
<dbReference type="PANTHER" id="PTHR33993:SF14">
    <property type="entry name" value="GB|AAF24581.1"/>
    <property type="match status" value="1"/>
</dbReference>
<keyword evidence="3" id="KW-1185">Reference proteome</keyword>
<dbReference type="AlphaFoldDB" id="A0A7K1FNX4"/>
<dbReference type="InterPro" id="IPR041581">
    <property type="entry name" value="Glyoxalase_6"/>
</dbReference>
<dbReference type="InterPro" id="IPR037523">
    <property type="entry name" value="VOC_core"/>
</dbReference>
<dbReference type="InterPro" id="IPR029068">
    <property type="entry name" value="Glyas_Bleomycin-R_OHBP_Dase"/>
</dbReference>
<dbReference type="CDD" id="cd07247">
    <property type="entry name" value="SgaA_N_like"/>
    <property type="match status" value="1"/>
</dbReference>
<dbReference type="PROSITE" id="PS51819">
    <property type="entry name" value="VOC"/>
    <property type="match status" value="2"/>
</dbReference>
<comment type="caution">
    <text evidence="2">The sequence shown here is derived from an EMBL/GenBank/DDBJ whole genome shotgun (WGS) entry which is preliminary data.</text>
</comment>
<dbReference type="Gene3D" id="3.10.180.10">
    <property type="entry name" value="2,3-Dihydroxybiphenyl 1,2-Dioxygenase, domain 1"/>
    <property type="match status" value="2"/>
</dbReference>
<dbReference type="Pfam" id="PF18029">
    <property type="entry name" value="Glyoxalase_6"/>
    <property type="match status" value="2"/>
</dbReference>
<organism evidence="2 3">
    <name type="scientific">Nakamurella alba</name>
    <dbReference type="NCBI Taxonomy" id="2665158"/>
    <lineage>
        <taxon>Bacteria</taxon>
        <taxon>Bacillati</taxon>
        <taxon>Actinomycetota</taxon>
        <taxon>Actinomycetes</taxon>
        <taxon>Nakamurellales</taxon>
        <taxon>Nakamurellaceae</taxon>
        <taxon>Nakamurella</taxon>
    </lineage>
</organism>
<protein>
    <submittedName>
        <fullName evidence="2">VOC family protein</fullName>
    </submittedName>
</protein>
<gene>
    <name evidence="2" type="ORF">GIS00_18155</name>
</gene>
<accession>A0A7K1FNX4</accession>
<dbReference type="PANTHER" id="PTHR33993">
    <property type="entry name" value="GLYOXALASE-RELATED"/>
    <property type="match status" value="1"/>
</dbReference>
<evidence type="ECO:0000313" key="2">
    <source>
        <dbReference type="EMBL" id="MTD15862.1"/>
    </source>
</evidence>
<reference evidence="2 3" key="1">
    <citation type="submission" date="2019-11" db="EMBL/GenBank/DDBJ databases">
        <authorList>
            <person name="Jiang L.-Q."/>
        </authorList>
    </citation>
    <scope>NUCLEOTIDE SEQUENCE [LARGE SCALE GENOMIC DNA]</scope>
    <source>
        <strain evidence="2 3">YIM 132087</strain>
    </source>
</reference>
<dbReference type="SUPFAM" id="SSF54593">
    <property type="entry name" value="Glyoxalase/Bleomycin resistance protein/Dihydroxybiphenyl dioxygenase"/>
    <property type="match status" value="2"/>
</dbReference>
<proteinExistence type="predicted"/>
<dbReference type="RefSeq" id="WP_154769879.1">
    <property type="nucleotide sequence ID" value="NZ_WLYK01000008.1"/>
</dbReference>
<dbReference type="InterPro" id="IPR052164">
    <property type="entry name" value="Anthracycline_SecMetBiosynth"/>
</dbReference>